<sequence length="127" mass="13926">MDSYAGGCLCGDIRFTATGQPDRVGLCHCLDCRKHHGAVFYAAAIFPLDRVRVTGAPASYQGRAFCPRCGASVFAESGNEIELHLGAMDAPDLFRPDYELWCDRRESWLPPIPGIASHPRNRADEAD</sequence>
<keyword evidence="4" id="KW-0456">Lyase</keyword>
<gene>
    <name evidence="6" type="ORF">SAMN04488011_10938</name>
</gene>
<dbReference type="Pfam" id="PF04828">
    <property type="entry name" value="GFA"/>
    <property type="match status" value="1"/>
</dbReference>
<evidence type="ECO:0000256" key="1">
    <source>
        <dbReference type="ARBA" id="ARBA00005495"/>
    </source>
</evidence>
<dbReference type="RefSeq" id="WP_091846473.1">
    <property type="nucleotide sequence ID" value="NZ_FOCM01000009.1"/>
</dbReference>
<dbReference type="SUPFAM" id="SSF51316">
    <property type="entry name" value="Mss4-like"/>
    <property type="match status" value="1"/>
</dbReference>
<evidence type="ECO:0000259" key="5">
    <source>
        <dbReference type="PROSITE" id="PS51891"/>
    </source>
</evidence>
<name>A0A1H8L1M2_9RHOB</name>
<dbReference type="Proteomes" id="UP000199372">
    <property type="component" value="Unassembled WGS sequence"/>
</dbReference>
<dbReference type="PANTHER" id="PTHR33337">
    <property type="entry name" value="GFA DOMAIN-CONTAINING PROTEIN"/>
    <property type="match status" value="1"/>
</dbReference>
<dbReference type="GO" id="GO:0046872">
    <property type="term" value="F:metal ion binding"/>
    <property type="evidence" value="ECO:0007669"/>
    <property type="project" value="UniProtKB-KW"/>
</dbReference>
<reference evidence="7" key="1">
    <citation type="submission" date="2016-10" db="EMBL/GenBank/DDBJ databases">
        <authorList>
            <person name="Varghese N."/>
            <person name="Submissions S."/>
        </authorList>
    </citation>
    <scope>NUCLEOTIDE SEQUENCE [LARGE SCALE GENOMIC DNA]</scope>
    <source>
        <strain evidence="7">DSM 26893</strain>
    </source>
</reference>
<evidence type="ECO:0000313" key="7">
    <source>
        <dbReference type="Proteomes" id="UP000199372"/>
    </source>
</evidence>
<keyword evidence="3" id="KW-0862">Zinc</keyword>
<protein>
    <submittedName>
        <fullName evidence="6">Uncharacterized conserved protein</fullName>
    </submittedName>
</protein>
<organism evidence="6 7">
    <name type="scientific">Palleronia pelagia</name>
    <dbReference type="NCBI Taxonomy" id="387096"/>
    <lineage>
        <taxon>Bacteria</taxon>
        <taxon>Pseudomonadati</taxon>
        <taxon>Pseudomonadota</taxon>
        <taxon>Alphaproteobacteria</taxon>
        <taxon>Rhodobacterales</taxon>
        <taxon>Roseobacteraceae</taxon>
        <taxon>Palleronia</taxon>
    </lineage>
</organism>
<dbReference type="InterPro" id="IPR011057">
    <property type="entry name" value="Mss4-like_sf"/>
</dbReference>
<dbReference type="PROSITE" id="PS51891">
    <property type="entry name" value="CENP_V_GFA"/>
    <property type="match status" value="1"/>
</dbReference>
<keyword evidence="7" id="KW-1185">Reference proteome</keyword>
<dbReference type="PANTHER" id="PTHR33337:SF40">
    <property type="entry name" value="CENP-V_GFA DOMAIN-CONTAINING PROTEIN-RELATED"/>
    <property type="match status" value="1"/>
</dbReference>
<accession>A0A1H8L1M2</accession>
<dbReference type="AlphaFoldDB" id="A0A1H8L1M2"/>
<keyword evidence="2" id="KW-0479">Metal-binding</keyword>
<dbReference type="GO" id="GO:0016846">
    <property type="term" value="F:carbon-sulfur lyase activity"/>
    <property type="evidence" value="ECO:0007669"/>
    <property type="project" value="InterPro"/>
</dbReference>
<feature type="domain" description="CENP-V/GFA" evidence="5">
    <location>
        <begin position="4"/>
        <end position="99"/>
    </location>
</feature>
<dbReference type="OrthoDB" id="9807246at2"/>
<evidence type="ECO:0000256" key="2">
    <source>
        <dbReference type="ARBA" id="ARBA00022723"/>
    </source>
</evidence>
<evidence type="ECO:0000256" key="3">
    <source>
        <dbReference type="ARBA" id="ARBA00022833"/>
    </source>
</evidence>
<evidence type="ECO:0000313" key="6">
    <source>
        <dbReference type="EMBL" id="SEN99043.1"/>
    </source>
</evidence>
<comment type="similarity">
    <text evidence="1">Belongs to the Gfa family.</text>
</comment>
<proteinExistence type="inferred from homology"/>
<dbReference type="EMBL" id="FOCM01000009">
    <property type="protein sequence ID" value="SEN99043.1"/>
    <property type="molecule type" value="Genomic_DNA"/>
</dbReference>
<dbReference type="Gene3D" id="3.90.1590.10">
    <property type="entry name" value="glutathione-dependent formaldehyde- activating enzyme (gfa)"/>
    <property type="match status" value="1"/>
</dbReference>
<evidence type="ECO:0000256" key="4">
    <source>
        <dbReference type="ARBA" id="ARBA00023239"/>
    </source>
</evidence>
<dbReference type="InterPro" id="IPR006913">
    <property type="entry name" value="CENP-V/GFA"/>
</dbReference>